<evidence type="ECO:0000259" key="1">
    <source>
        <dbReference type="Pfam" id="PF00005"/>
    </source>
</evidence>
<dbReference type="Pfam" id="PF00005">
    <property type="entry name" value="ABC_tran"/>
    <property type="match status" value="1"/>
</dbReference>
<feature type="domain" description="ABC transporter" evidence="1">
    <location>
        <begin position="12"/>
        <end position="99"/>
    </location>
</feature>
<keyword evidence="2" id="KW-0547">Nucleotide-binding</keyword>
<dbReference type="Proteomes" id="UP000214720">
    <property type="component" value="Unassembled WGS sequence"/>
</dbReference>
<keyword evidence="2" id="KW-0067">ATP-binding</keyword>
<sequence>MKILGGAAADTDRSMIGYMPQRFGLYEDLTVIENLKLFADLRGLPLEEHEKNFARLLDFTDLKRFSGRLAGKLSGGMKQKLGLACAMVRTPKLLLLDEPGVGVGVDPVSRRELWAMVRDLAGDGIGVLWSTAYLDEAEKCDTVTLLSDGRCLHAGPPGDLTARMDNRMFRILVPSAERRVILRHALDHQAISDGSIQGEAIRLTPKPAEPEPNR</sequence>
<dbReference type="AlphaFoldDB" id="A0A226X3D2"/>
<proteinExistence type="predicted"/>
<dbReference type="InterPro" id="IPR027417">
    <property type="entry name" value="P-loop_NTPase"/>
</dbReference>
<accession>A0A226X3D2</accession>
<dbReference type="PANTHER" id="PTHR43038">
    <property type="entry name" value="ATP-BINDING CASSETTE, SUB-FAMILY H, MEMBER 1"/>
    <property type="match status" value="1"/>
</dbReference>
<dbReference type="GO" id="GO:0016887">
    <property type="term" value="F:ATP hydrolysis activity"/>
    <property type="evidence" value="ECO:0007669"/>
    <property type="project" value="InterPro"/>
</dbReference>
<organism evidence="2 3">
    <name type="scientific">Caballeronia sordidicola</name>
    <name type="common">Burkholderia sordidicola</name>
    <dbReference type="NCBI Taxonomy" id="196367"/>
    <lineage>
        <taxon>Bacteria</taxon>
        <taxon>Pseudomonadati</taxon>
        <taxon>Pseudomonadota</taxon>
        <taxon>Betaproteobacteria</taxon>
        <taxon>Burkholderiales</taxon>
        <taxon>Burkholderiaceae</taxon>
        <taxon>Caballeronia</taxon>
    </lineage>
</organism>
<comment type="caution">
    <text evidence="2">The sequence shown here is derived from an EMBL/GenBank/DDBJ whole genome shotgun (WGS) entry which is preliminary data.</text>
</comment>
<gene>
    <name evidence="2" type="ORF">BSU04_14280</name>
</gene>
<dbReference type="InterPro" id="IPR003439">
    <property type="entry name" value="ABC_transporter-like_ATP-bd"/>
</dbReference>
<protein>
    <submittedName>
        <fullName evidence="2">ABC transporter multidrug efflux pump ATP-binding domain</fullName>
    </submittedName>
</protein>
<dbReference type="SUPFAM" id="SSF52540">
    <property type="entry name" value="P-loop containing nucleoside triphosphate hydrolases"/>
    <property type="match status" value="1"/>
</dbReference>
<dbReference type="Gene3D" id="3.40.50.300">
    <property type="entry name" value="P-loop containing nucleotide triphosphate hydrolases"/>
    <property type="match status" value="1"/>
</dbReference>
<dbReference type="GO" id="GO:0005524">
    <property type="term" value="F:ATP binding"/>
    <property type="evidence" value="ECO:0007669"/>
    <property type="project" value="UniProtKB-KW"/>
</dbReference>
<dbReference type="EMBL" id="MTHB01000087">
    <property type="protein sequence ID" value="OXC77944.1"/>
    <property type="molecule type" value="Genomic_DNA"/>
</dbReference>
<dbReference type="PANTHER" id="PTHR43038:SF3">
    <property type="entry name" value="ABC TRANSPORTER G FAMILY MEMBER 20 ISOFORM X1"/>
    <property type="match status" value="1"/>
</dbReference>
<name>A0A226X3D2_CABSO</name>
<evidence type="ECO:0000313" key="2">
    <source>
        <dbReference type="EMBL" id="OXC77944.1"/>
    </source>
</evidence>
<reference evidence="3" key="1">
    <citation type="submission" date="2017-01" db="EMBL/GenBank/DDBJ databases">
        <title>Genome Analysis of Deinococcus marmoris KOPRI26562.</title>
        <authorList>
            <person name="Kim J.H."/>
            <person name="Oh H.-M."/>
        </authorList>
    </citation>
    <scope>NUCLEOTIDE SEQUENCE [LARGE SCALE GENOMIC DNA]</scope>
    <source>
        <strain evidence="3">PAMC 26633</strain>
    </source>
</reference>
<evidence type="ECO:0000313" key="3">
    <source>
        <dbReference type="Proteomes" id="UP000214720"/>
    </source>
</evidence>